<accession>A0A5N5FZC0</accession>
<comment type="caution">
    <text evidence="1">The sequence shown here is derived from an EMBL/GenBank/DDBJ whole genome shotgun (WGS) entry which is preliminary data.</text>
</comment>
<evidence type="ECO:0000313" key="2">
    <source>
        <dbReference type="Proteomes" id="UP000327157"/>
    </source>
</evidence>
<keyword evidence="2" id="KW-1185">Reference proteome</keyword>
<reference evidence="2" key="2">
    <citation type="submission" date="2019-10" db="EMBL/GenBank/DDBJ databases">
        <title>A de novo genome assembly of a pear dwarfing rootstock.</title>
        <authorList>
            <person name="Wang F."/>
            <person name="Wang J."/>
            <person name="Li S."/>
            <person name="Zhang Y."/>
            <person name="Fang M."/>
            <person name="Ma L."/>
            <person name="Zhao Y."/>
            <person name="Jiang S."/>
        </authorList>
    </citation>
    <scope>NUCLEOTIDE SEQUENCE [LARGE SCALE GENOMIC DNA]</scope>
</reference>
<sequence>MMKKRHTTSFSMQSVLDDVLKILIIVASHLLKNLFLTKMVSMKFNEIVENPYIYQHINITDFENINPLACLTKSQSSSIATSSVATSRPFTWWGCDTSSETTRKKPKLSVSRVWSQRAIK</sequence>
<dbReference type="Proteomes" id="UP000327157">
    <property type="component" value="Chromosome 14"/>
</dbReference>
<dbReference type="EMBL" id="SMOL01000553">
    <property type="protein sequence ID" value="KAB2608489.1"/>
    <property type="molecule type" value="Genomic_DNA"/>
</dbReference>
<dbReference type="AlphaFoldDB" id="A0A5N5FZC0"/>
<protein>
    <submittedName>
        <fullName evidence="1">Uncharacterized protein</fullName>
    </submittedName>
</protein>
<gene>
    <name evidence="1" type="ORF">D8674_011657</name>
</gene>
<dbReference type="OrthoDB" id="1865546at2759"/>
<reference evidence="1 2" key="1">
    <citation type="submission" date="2019-09" db="EMBL/GenBank/DDBJ databases">
        <authorList>
            <person name="Ou C."/>
        </authorList>
    </citation>
    <scope>NUCLEOTIDE SEQUENCE [LARGE SCALE GENOMIC DNA]</scope>
    <source>
        <strain evidence="1">S2</strain>
        <tissue evidence="1">Leaf</tissue>
    </source>
</reference>
<reference evidence="1 2" key="3">
    <citation type="submission" date="2019-11" db="EMBL/GenBank/DDBJ databases">
        <title>A de novo genome assembly of a pear dwarfing rootstock.</title>
        <authorList>
            <person name="Wang F."/>
            <person name="Wang J."/>
            <person name="Li S."/>
            <person name="Zhang Y."/>
            <person name="Fang M."/>
            <person name="Ma L."/>
            <person name="Zhao Y."/>
            <person name="Jiang S."/>
        </authorList>
    </citation>
    <scope>NUCLEOTIDE SEQUENCE [LARGE SCALE GENOMIC DNA]</scope>
    <source>
        <strain evidence="1">S2</strain>
        <tissue evidence="1">Leaf</tissue>
    </source>
</reference>
<evidence type="ECO:0000313" key="1">
    <source>
        <dbReference type="EMBL" id="KAB2608489.1"/>
    </source>
</evidence>
<name>A0A5N5FZC0_9ROSA</name>
<proteinExistence type="predicted"/>
<organism evidence="1 2">
    <name type="scientific">Pyrus ussuriensis x Pyrus communis</name>
    <dbReference type="NCBI Taxonomy" id="2448454"/>
    <lineage>
        <taxon>Eukaryota</taxon>
        <taxon>Viridiplantae</taxon>
        <taxon>Streptophyta</taxon>
        <taxon>Embryophyta</taxon>
        <taxon>Tracheophyta</taxon>
        <taxon>Spermatophyta</taxon>
        <taxon>Magnoliopsida</taxon>
        <taxon>eudicotyledons</taxon>
        <taxon>Gunneridae</taxon>
        <taxon>Pentapetalae</taxon>
        <taxon>rosids</taxon>
        <taxon>fabids</taxon>
        <taxon>Rosales</taxon>
        <taxon>Rosaceae</taxon>
        <taxon>Amygdaloideae</taxon>
        <taxon>Maleae</taxon>
        <taxon>Pyrus</taxon>
    </lineage>
</organism>